<gene>
    <name evidence="1" type="ORF">Tchl_0212</name>
</gene>
<dbReference type="OrthoDB" id="9179740at2"/>
<keyword evidence="2" id="KW-1185">Reference proteome</keyword>
<protein>
    <submittedName>
        <fullName evidence="1">Uncharacterized protein</fullName>
    </submittedName>
</protein>
<sequence>MKFSAPVQAPAHQSLIAACTDAGFDPMALRRLLWLINAHPDLVAHAQVFEHVGALLASAQSMPGIFREQALLDELPQWIELCRWISERRSALSQAPALALLDRKPQHEHDHPLLRHGVSRHGLVAALWNCHHAALDYPPDERRPIAALRYFQLQLQTLASYMQARFTYDQTRAGTGYAGLEHFEHYDGPREWPIAPSPTSDVGLAIRELSLAEHDQVVSLLPEAQTAQDYAKAMADIDLSAWEGADGKPDRIGRYLGSLKRYFARYANLLTQGVVFRLYRRARSERYNTGGRQRRPGYVNLPDVAGVFMQHQQAPDFDEDLDDFAHFEATTVFIDIGLEEDEETSALEAAGLSPAESLEPTFQLYASQEIGTKLAELRRQQLAIETQAQPLPFFYATPTPVELRTLHRLLLRRVERHLAGNAKNRAQARLECIGALILLTMLALGQPLRRVRELRFEVMEPSEQLSLRTEHTTLILNAGAGLGAALGAPAVLTRGFWIPAIGPSYKTDLPEALSKMQEPPLAPGLLLPDCLGIGVLLTRFLGSEHRTNKRVFGIEPSTAKQAVMQLLSAPGLERLTPMRVSRTLPTLLRNLGADAPATWLLCAETDRGDEPRMFYTQYRVDTLIRLHGRASHRLARQLGITPATALPRVPAEAITSDQGMRVGARFVAPLGVVHDLLRTLSAEIRTSRRTPLFGALLVAYHASYTLYTWLYAALSTSMRALTSPRANTLFLAGKDDAVHAFDAALSDKDDERSSRARLAIVDASLCLQLQNYRDHVDNLLQRLQPQIDRKQAADWQPFVVLDERRRLAPLTPTWVAGQLAARGAPLPANFHRAFLRTQLLARGVTGEVIDAFLGHFNEGESPFGRFSSFDYGLHRAQLIPALQSLHETLELVPIKSRLLHHLDRRG</sequence>
<organism evidence="1 2">
    <name type="scientific">Thauera chlorobenzoica</name>
    <dbReference type="NCBI Taxonomy" id="96773"/>
    <lineage>
        <taxon>Bacteria</taxon>
        <taxon>Pseudomonadati</taxon>
        <taxon>Pseudomonadota</taxon>
        <taxon>Betaproteobacteria</taxon>
        <taxon>Rhodocyclales</taxon>
        <taxon>Zoogloeaceae</taxon>
        <taxon>Thauera</taxon>
    </lineage>
</organism>
<evidence type="ECO:0000313" key="2">
    <source>
        <dbReference type="Proteomes" id="UP000185739"/>
    </source>
</evidence>
<dbReference type="Proteomes" id="UP000185739">
    <property type="component" value="Chromosome"/>
</dbReference>
<dbReference type="KEGG" id="tcl:Tchl_0212"/>
<reference evidence="1 2" key="1">
    <citation type="submission" date="2016-12" db="EMBL/GenBank/DDBJ databases">
        <title>Complete genome sequence of Thauera chlorobenzoica, a Betaproteobacterium degrading haloaromatics anaerobically to CO2 and halides.</title>
        <authorList>
            <person name="Goris T."/>
            <person name="Mergelsberg M."/>
            <person name="Boll M."/>
        </authorList>
    </citation>
    <scope>NUCLEOTIDE SEQUENCE [LARGE SCALE GENOMIC DNA]</scope>
    <source>
        <strain evidence="1 2">3CB1</strain>
    </source>
</reference>
<dbReference type="EMBL" id="CP018839">
    <property type="protein sequence ID" value="APR03085.1"/>
    <property type="molecule type" value="Genomic_DNA"/>
</dbReference>
<name>A0A1H5Z0T3_9RHOO</name>
<evidence type="ECO:0000313" key="1">
    <source>
        <dbReference type="EMBL" id="APR03085.1"/>
    </source>
</evidence>
<dbReference type="AlphaFoldDB" id="A0A1H5Z0T3"/>
<dbReference type="PROSITE" id="PS51257">
    <property type="entry name" value="PROKAR_LIPOPROTEIN"/>
    <property type="match status" value="1"/>
</dbReference>
<accession>A0A1H5Z0T3</accession>
<dbReference type="STRING" id="96773.Tchl_0212"/>
<dbReference type="RefSeq" id="WP_075146751.1">
    <property type="nucleotide sequence ID" value="NZ_CP018839.1"/>
</dbReference>
<proteinExistence type="predicted"/>